<dbReference type="Pfam" id="PF05227">
    <property type="entry name" value="CHASE3"/>
    <property type="match status" value="1"/>
</dbReference>
<evidence type="ECO:0000259" key="1">
    <source>
        <dbReference type="Pfam" id="PF05227"/>
    </source>
</evidence>
<name>A0A0G0S6B1_9BACT</name>
<dbReference type="Proteomes" id="UP000034539">
    <property type="component" value="Unassembled WGS sequence"/>
</dbReference>
<feature type="non-terminal residue" evidence="2">
    <location>
        <position position="93"/>
    </location>
</feature>
<reference evidence="2 3" key="1">
    <citation type="journal article" date="2015" name="Nature">
        <title>rRNA introns, odd ribosomes, and small enigmatic genomes across a large radiation of phyla.</title>
        <authorList>
            <person name="Brown C.T."/>
            <person name="Hug L.A."/>
            <person name="Thomas B.C."/>
            <person name="Sharon I."/>
            <person name="Castelle C.J."/>
            <person name="Singh A."/>
            <person name="Wilkins M.J."/>
            <person name="Williams K.H."/>
            <person name="Banfield J.F."/>
        </authorList>
    </citation>
    <scope>NUCLEOTIDE SEQUENCE [LARGE SCALE GENOMIC DNA]</scope>
</reference>
<dbReference type="InterPro" id="IPR007891">
    <property type="entry name" value="CHASE3"/>
</dbReference>
<organism evidence="2 3">
    <name type="scientific">Candidatus Gottesmanbacteria bacterium GW2011_GWC2_39_8</name>
    <dbReference type="NCBI Taxonomy" id="1618450"/>
    <lineage>
        <taxon>Bacteria</taxon>
        <taxon>Candidatus Gottesmaniibacteriota</taxon>
    </lineage>
</organism>
<accession>A0A0G0S6B1</accession>
<gene>
    <name evidence="2" type="ORF">UT63_C0103G0010</name>
</gene>
<protein>
    <recommendedName>
        <fullName evidence="1">CHASE3 domain-containing protein</fullName>
    </recommendedName>
</protein>
<proteinExistence type="predicted"/>
<dbReference type="AlphaFoldDB" id="A0A0G0S6B1"/>
<comment type="caution">
    <text evidence="2">The sequence shown here is derived from an EMBL/GenBank/DDBJ whole genome shotgun (WGS) entry which is preliminary data.</text>
</comment>
<evidence type="ECO:0000313" key="2">
    <source>
        <dbReference type="EMBL" id="KKR30260.1"/>
    </source>
</evidence>
<feature type="domain" description="CHASE3" evidence="1">
    <location>
        <begin position="44"/>
        <end position="91"/>
    </location>
</feature>
<evidence type="ECO:0000313" key="3">
    <source>
        <dbReference type="Proteomes" id="UP000034539"/>
    </source>
</evidence>
<sequence length="93" mass="10134">MRYTVKQKITAVTLIGLIVLAAGGIASYRTVVSLLAAAESREPVYKTLAVLKDMRSQLMDIETTERGFAVTGKAAHIEQYAGASEMIRRDMDA</sequence>
<dbReference type="EMBL" id="LBXN01000103">
    <property type="protein sequence ID" value="KKR30260.1"/>
    <property type="molecule type" value="Genomic_DNA"/>
</dbReference>